<proteinExistence type="predicted"/>
<evidence type="ECO:0000313" key="1">
    <source>
        <dbReference type="EMBL" id="KAI4316715.1"/>
    </source>
</evidence>
<organism evidence="1 2">
    <name type="scientific">Bauhinia variegata</name>
    <name type="common">Purple orchid tree</name>
    <name type="synonym">Phanera variegata</name>
    <dbReference type="NCBI Taxonomy" id="167791"/>
    <lineage>
        <taxon>Eukaryota</taxon>
        <taxon>Viridiplantae</taxon>
        <taxon>Streptophyta</taxon>
        <taxon>Embryophyta</taxon>
        <taxon>Tracheophyta</taxon>
        <taxon>Spermatophyta</taxon>
        <taxon>Magnoliopsida</taxon>
        <taxon>eudicotyledons</taxon>
        <taxon>Gunneridae</taxon>
        <taxon>Pentapetalae</taxon>
        <taxon>rosids</taxon>
        <taxon>fabids</taxon>
        <taxon>Fabales</taxon>
        <taxon>Fabaceae</taxon>
        <taxon>Cercidoideae</taxon>
        <taxon>Cercideae</taxon>
        <taxon>Bauhiniinae</taxon>
        <taxon>Bauhinia</taxon>
    </lineage>
</organism>
<reference evidence="1 2" key="1">
    <citation type="journal article" date="2022" name="DNA Res.">
        <title>Chromosomal-level genome assembly of the orchid tree Bauhinia variegata (Leguminosae; Cercidoideae) supports the allotetraploid origin hypothesis of Bauhinia.</title>
        <authorList>
            <person name="Zhong Y."/>
            <person name="Chen Y."/>
            <person name="Zheng D."/>
            <person name="Pang J."/>
            <person name="Liu Y."/>
            <person name="Luo S."/>
            <person name="Meng S."/>
            <person name="Qian L."/>
            <person name="Wei D."/>
            <person name="Dai S."/>
            <person name="Zhou R."/>
        </authorList>
    </citation>
    <scope>NUCLEOTIDE SEQUENCE [LARGE SCALE GENOMIC DNA]</scope>
    <source>
        <strain evidence="1">BV-YZ2020</strain>
    </source>
</reference>
<sequence length="286" mass="31895">MEAHQKRDDKGVAKLRQEDKEGQAAKQASASSSPSHEFSFTISVHSSSATVPDKSRAPPSFAVDLTPADDIFFHGHLLPLHLLSHFPSSSPRSSTHSVDSFTFPNRESLEDENGSFNTSNRRRRSNIGMDNNEERNSRGTEGGSKSKSFSLFGLTKGRKGEKEDKEKHKRKLRFDVIHALKRYLRMVQPLVFFRGRRDKIRFRGQAYSYSGNLSPRNKAELRGRRGEYSSAPASMWTSPTNSGQLLLATTTLPPASDSTMEELQAAIQAAIAHCKNSIAKEEKLKC</sequence>
<keyword evidence="2" id="KW-1185">Reference proteome</keyword>
<gene>
    <name evidence="1" type="ORF">L6164_024668</name>
</gene>
<protein>
    <submittedName>
        <fullName evidence="1">Uncharacterized protein</fullName>
    </submittedName>
</protein>
<comment type="caution">
    <text evidence="1">The sequence shown here is derived from an EMBL/GenBank/DDBJ whole genome shotgun (WGS) entry which is preliminary data.</text>
</comment>
<dbReference type="Proteomes" id="UP000828941">
    <property type="component" value="Chromosome 10"/>
</dbReference>
<evidence type="ECO:0000313" key="2">
    <source>
        <dbReference type="Proteomes" id="UP000828941"/>
    </source>
</evidence>
<dbReference type="EMBL" id="CM039435">
    <property type="protein sequence ID" value="KAI4316715.1"/>
    <property type="molecule type" value="Genomic_DNA"/>
</dbReference>
<name>A0ACB9M191_BAUVA</name>
<accession>A0ACB9M191</accession>